<proteinExistence type="predicted"/>
<evidence type="ECO:0000313" key="1">
    <source>
        <dbReference type="EMBL" id="DAD90475.1"/>
    </source>
</evidence>
<name>A0A8S5N8T4_9CAUD</name>
<accession>A0A8S5N8T4</accession>
<sequence length="29" mass="3332">MAFDRVITIAVYTVFLSPHIERIHSNEGD</sequence>
<organism evidence="1">
    <name type="scientific">Siphoviridae sp. ctixZ6</name>
    <dbReference type="NCBI Taxonomy" id="2826437"/>
    <lineage>
        <taxon>Viruses</taxon>
        <taxon>Duplodnaviria</taxon>
        <taxon>Heunggongvirae</taxon>
        <taxon>Uroviricota</taxon>
        <taxon>Caudoviricetes</taxon>
    </lineage>
</organism>
<reference evidence="1" key="1">
    <citation type="journal article" date="2021" name="Proc. Natl. Acad. Sci. U.S.A.">
        <title>A Catalog of Tens of Thousands of Viruses from Human Metagenomes Reveals Hidden Associations with Chronic Diseases.</title>
        <authorList>
            <person name="Tisza M.J."/>
            <person name="Buck C.B."/>
        </authorList>
    </citation>
    <scope>NUCLEOTIDE SEQUENCE</scope>
    <source>
        <strain evidence="1">CtixZ6</strain>
    </source>
</reference>
<protein>
    <submittedName>
        <fullName evidence="1">Uncharacterized protein</fullName>
    </submittedName>
</protein>
<dbReference type="EMBL" id="BK015087">
    <property type="protein sequence ID" value="DAD90475.1"/>
    <property type="molecule type" value="Genomic_DNA"/>
</dbReference>